<proteinExistence type="inferred from homology"/>
<dbReference type="EMBL" id="CAJPIN010036583">
    <property type="protein sequence ID" value="CAG2064745.1"/>
    <property type="molecule type" value="Genomic_DNA"/>
</dbReference>
<keyword evidence="9" id="KW-1185">Reference proteome</keyword>
<dbReference type="InterPro" id="IPR040016">
    <property type="entry name" value="XPO6"/>
</dbReference>
<evidence type="ECO:0000313" key="8">
    <source>
        <dbReference type="EMBL" id="CAG2064745.1"/>
    </source>
</evidence>
<organism evidence="8 9">
    <name type="scientific">Timema podura</name>
    <name type="common">Walking stick</name>
    <dbReference type="NCBI Taxonomy" id="61482"/>
    <lineage>
        <taxon>Eukaryota</taxon>
        <taxon>Metazoa</taxon>
        <taxon>Ecdysozoa</taxon>
        <taxon>Arthropoda</taxon>
        <taxon>Hexapoda</taxon>
        <taxon>Insecta</taxon>
        <taxon>Pterygota</taxon>
        <taxon>Neoptera</taxon>
        <taxon>Polyneoptera</taxon>
        <taxon>Phasmatodea</taxon>
        <taxon>Timematodea</taxon>
        <taxon>Timematoidea</taxon>
        <taxon>Timematidae</taxon>
        <taxon>Timema</taxon>
    </lineage>
</organism>
<keyword evidence="4" id="KW-0813">Transport</keyword>
<keyword evidence="5" id="KW-0963">Cytoplasm</keyword>
<evidence type="ECO:0000256" key="7">
    <source>
        <dbReference type="ARBA" id="ARBA00023242"/>
    </source>
</evidence>
<comment type="caution">
    <text evidence="8">The sequence shown here is derived from an EMBL/GenBank/DDBJ whole genome shotgun (WGS) entry which is preliminary data.</text>
</comment>
<keyword evidence="6" id="KW-0653">Protein transport</keyword>
<evidence type="ECO:0000256" key="6">
    <source>
        <dbReference type="ARBA" id="ARBA00022927"/>
    </source>
</evidence>
<evidence type="ECO:0000256" key="4">
    <source>
        <dbReference type="ARBA" id="ARBA00022448"/>
    </source>
</evidence>
<dbReference type="PANTHER" id="PTHR21452:SF4">
    <property type="entry name" value="EXPORTIN-6"/>
    <property type="match status" value="1"/>
</dbReference>
<evidence type="ECO:0000256" key="2">
    <source>
        <dbReference type="ARBA" id="ARBA00004496"/>
    </source>
</evidence>
<evidence type="ECO:0000313" key="9">
    <source>
        <dbReference type="Proteomes" id="UP001153148"/>
    </source>
</evidence>
<comment type="similarity">
    <text evidence="3">Belongs to the exportin family.</text>
</comment>
<evidence type="ECO:0000256" key="5">
    <source>
        <dbReference type="ARBA" id="ARBA00022490"/>
    </source>
</evidence>
<dbReference type="Proteomes" id="UP001153148">
    <property type="component" value="Unassembled WGS sequence"/>
</dbReference>
<dbReference type="PANTHER" id="PTHR21452">
    <property type="entry name" value="EXPORTIN-6"/>
    <property type="match status" value="1"/>
</dbReference>
<comment type="subcellular location">
    <subcellularLocation>
        <location evidence="2">Cytoplasm</location>
    </subcellularLocation>
    <subcellularLocation>
        <location evidence="1">Nucleus</location>
    </subcellularLocation>
</comment>
<protein>
    <submittedName>
        <fullName evidence="8">Uncharacterized protein</fullName>
    </submittedName>
</protein>
<sequence>MAEPGAAFKGFVSSTIKLCLDHIFPLVRISSGFNTALVCDSPSPDIKMALFTVLHTILLYRWQHFYRASVLESLSSGAGVSDNVNHREHLAGILQAYGQTLLQADINMFAHNLRSLEQ</sequence>
<evidence type="ECO:0000256" key="3">
    <source>
        <dbReference type="ARBA" id="ARBA00009466"/>
    </source>
</evidence>
<gene>
    <name evidence="8" type="ORF">TPAB3V08_LOCUS11689</name>
</gene>
<reference evidence="8" key="1">
    <citation type="submission" date="2021-03" db="EMBL/GenBank/DDBJ databases">
        <authorList>
            <person name="Tran Van P."/>
        </authorList>
    </citation>
    <scope>NUCLEOTIDE SEQUENCE</scope>
</reference>
<name>A0ABN7PAA5_TIMPD</name>
<feature type="non-terminal residue" evidence="8">
    <location>
        <position position="118"/>
    </location>
</feature>
<keyword evidence="7" id="KW-0539">Nucleus</keyword>
<evidence type="ECO:0000256" key="1">
    <source>
        <dbReference type="ARBA" id="ARBA00004123"/>
    </source>
</evidence>
<accession>A0ABN7PAA5</accession>